<gene>
    <name evidence="1" type="ORF">PCANC_18686</name>
</gene>
<organism evidence="1 2">
    <name type="scientific">Puccinia coronata f. sp. avenae</name>
    <dbReference type="NCBI Taxonomy" id="200324"/>
    <lineage>
        <taxon>Eukaryota</taxon>
        <taxon>Fungi</taxon>
        <taxon>Dikarya</taxon>
        <taxon>Basidiomycota</taxon>
        <taxon>Pucciniomycotina</taxon>
        <taxon>Pucciniomycetes</taxon>
        <taxon>Pucciniales</taxon>
        <taxon>Pucciniaceae</taxon>
        <taxon>Puccinia</taxon>
    </lineage>
</organism>
<dbReference type="EMBL" id="PGCJ01000109">
    <property type="protein sequence ID" value="PLW47622.1"/>
    <property type="molecule type" value="Genomic_DNA"/>
</dbReference>
<evidence type="ECO:0000313" key="1">
    <source>
        <dbReference type="EMBL" id="PLW47622.1"/>
    </source>
</evidence>
<dbReference type="Proteomes" id="UP000235388">
    <property type="component" value="Unassembled WGS sequence"/>
</dbReference>
<reference evidence="1 2" key="1">
    <citation type="submission" date="2017-11" db="EMBL/GenBank/DDBJ databases">
        <title>De novo assembly and phasing of dikaryotic genomes from two isolates of Puccinia coronata f. sp. avenae, the causal agent of oat crown rust.</title>
        <authorList>
            <person name="Miller M.E."/>
            <person name="Zhang Y."/>
            <person name="Omidvar V."/>
            <person name="Sperschneider J."/>
            <person name="Schwessinger B."/>
            <person name="Raley C."/>
            <person name="Palmer J.M."/>
            <person name="Garnica D."/>
            <person name="Upadhyaya N."/>
            <person name="Rathjen J."/>
            <person name="Taylor J.M."/>
            <person name="Park R.F."/>
            <person name="Dodds P.N."/>
            <person name="Hirsch C.D."/>
            <person name="Kianian S.F."/>
            <person name="Figueroa M."/>
        </authorList>
    </citation>
    <scope>NUCLEOTIDE SEQUENCE [LARGE SCALE GENOMIC DNA]</scope>
    <source>
        <strain evidence="1">12NC29</strain>
    </source>
</reference>
<evidence type="ECO:0000313" key="2">
    <source>
        <dbReference type="Proteomes" id="UP000235388"/>
    </source>
</evidence>
<sequence length="202" mass="21607">MVRVPREGTVFKMNRTGQGNYEYTEYSTYSKVDTTTHKGLVSCTSSTKTTQIKCNALPLLGKSAPRYKPNDVPGARNKGVEAKVSKKTVPPKASSPADPAVAQMISKTSCKKVMFVEARDTPATKIAKPCTKELQVDRPEFKTRAQKVPTAELPNKVVQKTAIGSSSTSTIQASAETVKLCEVLVPHSGTLAACLGNTSGKS</sequence>
<protein>
    <submittedName>
        <fullName evidence="1">Uncharacterized protein</fullName>
    </submittedName>
</protein>
<dbReference type="AlphaFoldDB" id="A0A2N5VCB6"/>
<accession>A0A2N5VCB6</accession>
<name>A0A2N5VCB6_9BASI</name>
<keyword evidence="2" id="KW-1185">Reference proteome</keyword>
<comment type="caution">
    <text evidence="1">The sequence shown here is derived from an EMBL/GenBank/DDBJ whole genome shotgun (WGS) entry which is preliminary data.</text>
</comment>
<proteinExistence type="predicted"/>